<gene>
    <name evidence="9" type="ORF">GCU56_02420</name>
</gene>
<proteinExistence type="inferred from homology"/>
<dbReference type="SUPFAM" id="SSF49482">
    <property type="entry name" value="Aromatic compound dioxygenase"/>
    <property type="match status" value="1"/>
</dbReference>
<dbReference type="PANTHER" id="PTHR33711">
    <property type="entry name" value="DIOXYGENASE, PUTATIVE (AFU_ORTHOLOGUE AFUA_2G02910)-RELATED"/>
    <property type="match status" value="1"/>
</dbReference>
<evidence type="ECO:0000313" key="10">
    <source>
        <dbReference type="Proteomes" id="UP000470246"/>
    </source>
</evidence>
<sequence>MSQRESFSEERSAEVVAASFAGTPDPRLRQVLTSLVEHLHAFVKDVELTEEEWGAAIAFLTATGQTCDDVRQEFVLLSDVLGVSMLVETINHRTGGQSTESTVLGPFHMVDSPPRELGADIALDGKGNPCLVTGRVTGPDGEPLGGALVDVWQANDDGFYDVQQPGIQPERNLRGLFTTDSDGRFWFRTIVPRHYPIPDDGPVGRLLAATGRHPNRPAHVHFIVTADGHRPVTTHLFVDDSPYLDSDAVFGVKDSLVRPFPVVDDAARAAEVGLPNPFRTVHFDVALLRGDQAPPAAQPAEVAPTVVRGAPGGSPE</sequence>
<dbReference type="InterPro" id="IPR000627">
    <property type="entry name" value="Intradiol_dOase_C"/>
</dbReference>
<comment type="cofactor">
    <cofactor evidence="1">
        <name>Fe(3+)</name>
        <dbReference type="ChEBI" id="CHEBI:29034"/>
    </cofactor>
</comment>
<dbReference type="PROSITE" id="PS00083">
    <property type="entry name" value="INTRADIOL_DIOXYGENAS"/>
    <property type="match status" value="1"/>
</dbReference>
<dbReference type="AlphaFoldDB" id="A0A7K3VVR4"/>
<organism evidence="9 10">
    <name type="scientific">Geodermatophilus sabuli</name>
    <dbReference type="NCBI Taxonomy" id="1564158"/>
    <lineage>
        <taxon>Bacteria</taxon>
        <taxon>Bacillati</taxon>
        <taxon>Actinomycetota</taxon>
        <taxon>Actinomycetes</taxon>
        <taxon>Geodermatophilales</taxon>
        <taxon>Geodermatophilaceae</taxon>
        <taxon>Geodermatophilus</taxon>
    </lineage>
</organism>
<evidence type="ECO:0000256" key="4">
    <source>
        <dbReference type="ARBA" id="ARBA00022964"/>
    </source>
</evidence>
<evidence type="ECO:0000256" key="3">
    <source>
        <dbReference type="ARBA" id="ARBA00022723"/>
    </source>
</evidence>
<keyword evidence="10" id="KW-1185">Reference proteome</keyword>
<accession>A0A7K3VVR4</accession>
<name>A0A7K3VVR4_9ACTN</name>
<keyword evidence="4 9" id="KW-0223">Dioxygenase</keyword>
<feature type="compositionally biased region" description="Low complexity" evidence="7">
    <location>
        <begin position="294"/>
        <end position="307"/>
    </location>
</feature>
<evidence type="ECO:0000259" key="8">
    <source>
        <dbReference type="PROSITE" id="PS00083"/>
    </source>
</evidence>
<dbReference type="GO" id="GO:0009712">
    <property type="term" value="P:catechol-containing compound metabolic process"/>
    <property type="evidence" value="ECO:0007669"/>
    <property type="project" value="InterPro"/>
</dbReference>
<evidence type="ECO:0000256" key="1">
    <source>
        <dbReference type="ARBA" id="ARBA00001965"/>
    </source>
</evidence>
<dbReference type="PANTHER" id="PTHR33711:SF7">
    <property type="entry name" value="INTRADIOL RING-CLEAVAGE DIOXYGENASES DOMAIN-CONTAINING PROTEIN-RELATED"/>
    <property type="match status" value="1"/>
</dbReference>
<dbReference type="Proteomes" id="UP000470246">
    <property type="component" value="Unassembled WGS sequence"/>
</dbReference>
<feature type="domain" description="Intradiol ring-cleavage dioxygenases" evidence="8">
    <location>
        <begin position="132"/>
        <end position="160"/>
    </location>
</feature>
<dbReference type="CDD" id="cd03461">
    <property type="entry name" value="1_2-HQD"/>
    <property type="match status" value="1"/>
</dbReference>
<dbReference type="GO" id="GO:0018576">
    <property type="term" value="F:catechol 1,2-dioxygenase activity"/>
    <property type="evidence" value="ECO:0007669"/>
    <property type="project" value="InterPro"/>
</dbReference>
<dbReference type="Pfam" id="PF00775">
    <property type="entry name" value="Dioxygenase_C"/>
    <property type="match status" value="1"/>
</dbReference>
<dbReference type="RefSeq" id="WP_163479912.1">
    <property type="nucleotide sequence ID" value="NZ_JAAGWF010000003.1"/>
</dbReference>
<dbReference type="EMBL" id="JAAGWF010000003">
    <property type="protein sequence ID" value="NEK56731.1"/>
    <property type="molecule type" value="Genomic_DNA"/>
</dbReference>
<comment type="caution">
    <text evidence="9">The sequence shown here is derived from an EMBL/GenBank/DDBJ whole genome shotgun (WGS) entry which is preliminary data.</text>
</comment>
<dbReference type="InterPro" id="IPR039390">
    <property type="entry name" value="1_2-HQD/HQD"/>
</dbReference>
<keyword evidence="6" id="KW-0408">Iron</keyword>
<dbReference type="InterPro" id="IPR015889">
    <property type="entry name" value="Intradiol_dOase_core"/>
</dbReference>
<feature type="region of interest" description="Disordered" evidence="7">
    <location>
        <begin position="294"/>
        <end position="316"/>
    </location>
</feature>
<dbReference type="Gene3D" id="2.60.130.10">
    <property type="entry name" value="Aromatic compound dioxygenase"/>
    <property type="match status" value="1"/>
</dbReference>
<evidence type="ECO:0000256" key="5">
    <source>
        <dbReference type="ARBA" id="ARBA00023002"/>
    </source>
</evidence>
<dbReference type="Pfam" id="PF04444">
    <property type="entry name" value="Dioxygenase_N"/>
    <property type="match status" value="1"/>
</dbReference>
<dbReference type="InterPro" id="IPR050770">
    <property type="entry name" value="Intradiol_RC_Dioxygenase"/>
</dbReference>
<evidence type="ECO:0000313" key="9">
    <source>
        <dbReference type="EMBL" id="NEK56731.1"/>
    </source>
</evidence>
<keyword evidence="5" id="KW-0560">Oxidoreductase</keyword>
<protein>
    <submittedName>
        <fullName evidence="9">Intradiol ring-cleavage dioxygenase</fullName>
    </submittedName>
</protein>
<reference evidence="9 10" key="1">
    <citation type="submission" date="2020-02" db="EMBL/GenBank/DDBJ databases">
        <title>Geodermatophilus sabuli CPCC 205279 I12A-02694.</title>
        <authorList>
            <person name="Jiang Z."/>
        </authorList>
    </citation>
    <scope>NUCLEOTIDE SEQUENCE [LARGE SCALE GENOMIC DNA]</scope>
    <source>
        <strain evidence="9 10">I12A-02694</strain>
    </source>
</reference>
<evidence type="ECO:0000256" key="7">
    <source>
        <dbReference type="SAM" id="MobiDB-lite"/>
    </source>
</evidence>
<dbReference type="GO" id="GO:0008199">
    <property type="term" value="F:ferric iron binding"/>
    <property type="evidence" value="ECO:0007669"/>
    <property type="project" value="InterPro"/>
</dbReference>
<comment type="similarity">
    <text evidence="2">Belongs to the intradiol ring-cleavage dioxygenase family.</text>
</comment>
<keyword evidence="3" id="KW-0479">Metal-binding</keyword>
<evidence type="ECO:0000256" key="6">
    <source>
        <dbReference type="ARBA" id="ARBA00023004"/>
    </source>
</evidence>
<evidence type="ECO:0000256" key="2">
    <source>
        <dbReference type="ARBA" id="ARBA00007825"/>
    </source>
</evidence>
<dbReference type="InterPro" id="IPR007535">
    <property type="entry name" value="Catechol_dOase_N"/>
</dbReference>